<accession>A0A9P6PFT3</accession>
<dbReference type="OrthoDB" id="506431at2759"/>
<dbReference type="CDD" id="cd03443">
    <property type="entry name" value="PaaI_thioesterase"/>
    <property type="match status" value="1"/>
</dbReference>
<dbReference type="Gene3D" id="3.10.129.10">
    <property type="entry name" value="Hotdog Thioesterase"/>
    <property type="match status" value="1"/>
</dbReference>
<evidence type="ECO:0000313" key="2">
    <source>
        <dbReference type="EMBL" id="KAG0247226.1"/>
    </source>
</evidence>
<reference evidence="2" key="1">
    <citation type="journal article" date="2020" name="Fungal Divers.">
        <title>Resolving the Mortierellaceae phylogeny through synthesis of multi-gene phylogenetics and phylogenomics.</title>
        <authorList>
            <person name="Vandepol N."/>
            <person name="Liber J."/>
            <person name="Desiro A."/>
            <person name="Na H."/>
            <person name="Kennedy M."/>
            <person name="Barry K."/>
            <person name="Grigoriev I.V."/>
            <person name="Miller A.N."/>
            <person name="O'Donnell K."/>
            <person name="Stajich J.E."/>
            <person name="Bonito G."/>
        </authorList>
    </citation>
    <scope>NUCLEOTIDE SEQUENCE</scope>
    <source>
        <strain evidence="2">KOD948</strain>
    </source>
</reference>
<comment type="caution">
    <text evidence="2">The sequence shown here is derived from an EMBL/GenBank/DDBJ whole genome shotgun (WGS) entry which is preliminary data.</text>
</comment>
<dbReference type="SUPFAM" id="SSF54637">
    <property type="entry name" value="Thioesterase/thiol ester dehydrase-isomerase"/>
    <property type="match status" value="1"/>
</dbReference>
<dbReference type="Pfam" id="PF03061">
    <property type="entry name" value="4HBT"/>
    <property type="match status" value="1"/>
</dbReference>
<feature type="non-terminal residue" evidence="2">
    <location>
        <position position="186"/>
    </location>
</feature>
<dbReference type="AlphaFoldDB" id="A0A9P6PFT3"/>
<dbReference type="InterPro" id="IPR052061">
    <property type="entry name" value="PTE-AB_protein"/>
</dbReference>
<feature type="domain" description="Thioesterase" evidence="1">
    <location>
        <begin position="125"/>
        <end position="185"/>
    </location>
</feature>
<gene>
    <name evidence="2" type="ORF">BG011_001837</name>
</gene>
<dbReference type="Proteomes" id="UP000726737">
    <property type="component" value="Unassembled WGS sequence"/>
</dbReference>
<proteinExistence type="predicted"/>
<dbReference type="PANTHER" id="PTHR47260">
    <property type="entry name" value="UPF0644 PROTEIN PB2B4.06"/>
    <property type="match status" value="1"/>
</dbReference>
<sequence>MPILSEQPKNMASFKPISIGGESSDIIADNTQTMNFLMSAKAEELQQQLEDIDIVKAYSADTESWNRRSAFSLITNEYRVHHLTAGSLRGDDKLGVSPALFQSIDETQVLSVLHVGKALCGHPNITHGGLLATLLDEITALTAIPNLPGKTGFTANLNINYRHPCIADQFIVAHSEITSVEGRKAF</sequence>
<protein>
    <recommendedName>
        <fullName evidence="1">Thioesterase domain-containing protein</fullName>
    </recommendedName>
</protein>
<evidence type="ECO:0000259" key="1">
    <source>
        <dbReference type="Pfam" id="PF03061"/>
    </source>
</evidence>
<dbReference type="EMBL" id="JAAAJA010001515">
    <property type="protein sequence ID" value="KAG0247226.1"/>
    <property type="molecule type" value="Genomic_DNA"/>
</dbReference>
<keyword evidence="3" id="KW-1185">Reference proteome</keyword>
<evidence type="ECO:0000313" key="3">
    <source>
        <dbReference type="Proteomes" id="UP000726737"/>
    </source>
</evidence>
<dbReference type="PANTHER" id="PTHR47260:SF1">
    <property type="entry name" value="UPF0644 PROTEIN PB2B4.06"/>
    <property type="match status" value="1"/>
</dbReference>
<dbReference type="InterPro" id="IPR029069">
    <property type="entry name" value="HotDog_dom_sf"/>
</dbReference>
<organism evidence="2 3">
    <name type="scientific">Mortierella polycephala</name>
    <dbReference type="NCBI Taxonomy" id="41804"/>
    <lineage>
        <taxon>Eukaryota</taxon>
        <taxon>Fungi</taxon>
        <taxon>Fungi incertae sedis</taxon>
        <taxon>Mucoromycota</taxon>
        <taxon>Mortierellomycotina</taxon>
        <taxon>Mortierellomycetes</taxon>
        <taxon>Mortierellales</taxon>
        <taxon>Mortierellaceae</taxon>
        <taxon>Mortierella</taxon>
    </lineage>
</organism>
<dbReference type="InterPro" id="IPR006683">
    <property type="entry name" value="Thioestr_dom"/>
</dbReference>
<name>A0A9P6PFT3_9FUNG</name>